<evidence type="ECO:0000256" key="13">
    <source>
        <dbReference type="SAM" id="Phobius"/>
    </source>
</evidence>
<dbReference type="InterPro" id="IPR023213">
    <property type="entry name" value="CAT-like_dom_sf"/>
</dbReference>
<dbReference type="InterPro" id="IPR039551">
    <property type="entry name" value="Cho/carn_acyl_trans"/>
</dbReference>
<dbReference type="GO" id="GO:0004095">
    <property type="term" value="F:carnitine O-palmitoyltransferase activity"/>
    <property type="evidence" value="ECO:0007669"/>
    <property type="project" value="TreeGrafter"/>
</dbReference>
<dbReference type="PANTHER" id="PTHR22589:SF113">
    <property type="entry name" value="CARNITINE O-PALMITOYLTRANSFERASE 1, LIVER ISOFORM-LIKE"/>
    <property type="match status" value="1"/>
</dbReference>
<name>A0A7S4CVH5_9EUGL</name>
<evidence type="ECO:0000256" key="10">
    <source>
        <dbReference type="PIRSR" id="PIRSR600542-1"/>
    </source>
</evidence>
<evidence type="ECO:0000256" key="12">
    <source>
        <dbReference type="SAM" id="Coils"/>
    </source>
</evidence>
<evidence type="ECO:0000256" key="9">
    <source>
        <dbReference type="ARBA" id="ARBA00023315"/>
    </source>
</evidence>
<gene>
    <name evidence="15" type="ORF">EGYM00163_LOCUS18742</name>
</gene>
<dbReference type="FunFam" id="3.30.559.10:FF:000002">
    <property type="entry name" value="carnitine O-palmitoyltransferase 1, liver isoform"/>
    <property type="match status" value="1"/>
</dbReference>
<reference evidence="15" key="1">
    <citation type="submission" date="2021-01" db="EMBL/GenBank/DDBJ databases">
        <authorList>
            <person name="Corre E."/>
            <person name="Pelletier E."/>
            <person name="Niang G."/>
            <person name="Scheremetjew M."/>
            <person name="Finn R."/>
            <person name="Kale V."/>
            <person name="Holt S."/>
            <person name="Cochrane G."/>
            <person name="Meng A."/>
            <person name="Brown T."/>
            <person name="Cohen L."/>
        </authorList>
    </citation>
    <scope>NUCLEOTIDE SEQUENCE</scope>
    <source>
        <strain evidence="15">CCMP1594</strain>
    </source>
</reference>
<feature type="active site" description="Proton acceptor" evidence="10">
    <location>
        <position position="432"/>
    </location>
</feature>
<feature type="coiled-coil region" evidence="12">
    <location>
        <begin position="501"/>
        <end position="528"/>
    </location>
</feature>
<comment type="subcellular location">
    <subcellularLocation>
        <location evidence="1">Membrane</location>
        <topology evidence="1">Multi-pass membrane protein</topology>
    </subcellularLocation>
</comment>
<keyword evidence="7" id="KW-0443">Lipid metabolism</keyword>
<evidence type="ECO:0000256" key="7">
    <source>
        <dbReference type="ARBA" id="ARBA00023098"/>
    </source>
</evidence>
<keyword evidence="8 13" id="KW-0472">Membrane</keyword>
<protein>
    <recommendedName>
        <fullName evidence="14">Choline/carnitine acyltransferase domain-containing protein</fullName>
    </recommendedName>
</protein>
<dbReference type="AlphaFoldDB" id="A0A7S4CVH5"/>
<evidence type="ECO:0000259" key="14">
    <source>
        <dbReference type="Pfam" id="PF00755"/>
    </source>
</evidence>
<sequence length="741" mass="85273">MHNRWRTALWPFPPSAALAAMICFGGWVLSQPSESWLRSGFVAQWVWNVDSIFPWVHSLPTSLRVLYLSILTSVSVLLIFVEIQRLTLRLLLMYQQWLFEKKPSIFTRLWFLTINRCYVRASRPLLYSYQDGLPRLPVPPLKPTIDKTLASLKPILAEKDFAELESKAAGFLSNEGPSLQRYLILKSWISKNYVSDWWLRFVYLRGRGSLLIHSNYHANTDFWPYKVVSENQIGRAASMIYHLFRVKQMVDRQAIEPLRINDTIPMCMQQYQYFFSCTRIPGHDTDRLQQYDTRDSAHIVILFRGVWYRMDVHGADRKLLQAHEIQAQLRSIVENPEQLEKPQEGQVAALTTENRSTWAETRETQFYRGQNRASLDVIERAVFAVHLDENSPQTVSEQGSLLLHGDGTNRWCDKSFTLVVFKNGRTGLNAEHSWGDAPVLCHMMELCACHEHRALESGAQKFDADGYVQVPDARPVFHLKPVQRLRWSITPELAAVIDQAVIQARANIDDLQLEIKVFEDVNKGLMKKCKCAPDAFVQMGIQLAFYRMEQRFVLTYEPAMMRLFCEGRTETIRSCSEDSCKWVKAMQDPSASQTQKLDLLRKATDMHQLRTKHAMAGQGIDRHLFALYVVSRGKDVNSPFLEHVLGMKWTLSTSQVPWRQARKEDYEGCQRNNIRTTSGGFGPVDPDGYGCCYTFMDDDYLNLHISSRRACPRTDSVKMMEAVTQAFADMAELALAPEERG</sequence>
<proteinExistence type="inferred from homology"/>
<dbReference type="GO" id="GO:0005739">
    <property type="term" value="C:mitochondrion"/>
    <property type="evidence" value="ECO:0007669"/>
    <property type="project" value="TreeGrafter"/>
</dbReference>
<feature type="transmembrane region" description="Helical" evidence="13">
    <location>
        <begin position="7"/>
        <end position="29"/>
    </location>
</feature>
<comment type="similarity">
    <text evidence="2 11">Belongs to the carnitine/choline acetyltransferase family.</text>
</comment>
<dbReference type="GO" id="GO:0016020">
    <property type="term" value="C:membrane"/>
    <property type="evidence" value="ECO:0007669"/>
    <property type="project" value="UniProtKB-SubCell"/>
</dbReference>
<keyword evidence="3 11" id="KW-0808">Transferase</keyword>
<keyword evidence="5" id="KW-0276">Fatty acid metabolism</keyword>
<dbReference type="Gene3D" id="3.30.559.10">
    <property type="entry name" value="Chloramphenicol acetyltransferase-like domain"/>
    <property type="match status" value="1"/>
</dbReference>
<keyword evidence="9 11" id="KW-0012">Acyltransferase</keyword>
<dbReference type="PROSITE" id="PS00440">
    <property type="entry name" value="ACYLTRANSF_C_2"/>
    <property type="match status" value="1"/>
</dbReference>
<keyword evidence="6 13" id="KW-1133">Transmembrane helix</keyword>
<dbReference type="PANTHER" id="PTHR22589">
    <property type="entry name" value="CARNITINE O-ACYLTRANSFERASE"/>
    <property type="match status" value="1"/>
</dbReference>
<dbReference type="InterPro" id="IPR042231">
    <property type="entry name" value="Cho/carn_acyl_trans_2"/>
</dbReference>
<evidence type="ECO:0000256" key="6">
    <source>
        <dbReference type="ARBA" id="ARBA00022989"/>
    </source>
</evidence>
<dbReference type="Gene3D" id="3.30.559.70">
    <property type="entry name" value="Choline/Carnitine o-acyltransferase, domain 2"/>
    <property type="match status" value="1"/>
</dbReference>
<evidence type="ECO:0000256" key="3">
    <source>
        <dbReference type="ARBA" id="ARBA00022679"/>
    </source>
</evidence>
<dbReference type="GO" id="GO:0006631">
    <property type="term" value="P:fatty acid metabolic process"/>
    <property type="evidence" value="ECO:0007669"/>
    <property type="project" value="UniProtKB-KW"/>
</dbReference>
<organism evidence="15">
    <name type="scientific">Eutreptiella gymnastica</name>
    <dbReference type="NCBI Taxonomy" id="73025"/>
    <lineage>
        <taxon>Eukaryota</taxon>
        <taxon>Discoba</taxon>
        <taxon>Euglenozoa</taxon>
        <taxon>Euglenida</taxon>
        <taxon>Spirocuta</taxon>
        <taxon>Euglenophyceae</taxon>
        <taxon>Eutreptiales</taxon>
        <taxon>Eutreptiaceae</taxon>
        <taxon>Eutreptiella</taxon>
    </lineage>
</organism>
<keyword evidence="4 13" id="KW-0812">Transmembrane</keyword>
<dbReference type="InterPro" id="IPR000542">
    <property type="entry name" value="Carn_acyl_trans"/>
</dbReference>
<dbReference type="SUPFAM" id="SSF52777">
    <property type="entry name" value="CoA-dependent acyltransferases"/>
    <property type="match status" value="2"/>
</dbReference>
<evidence type="ECO:0000256" key="5">
    <source>
        <dbReference type="ARBA" id="ARBA00022832"/>
    </source>
</evidence>
<evidence type="ECO:0000313" key="15">
    <source>
        <dbReference type="EMBL" id="CAE0807613.1"/>
    </source>
</evidence>
<evidence type="ECO:0000256" key="2">
    <source>
        <dbReference type="ARBA" id="ARBA00005232"/>
    </source>
</evidence>
<evidence type="ECO:0000256" key="4">
    <source>
        <dbReference type="ARBA" id="ARBA00022692"/>
    </source>
</evidence>
<keyword evidence="12" id="KW-0175">Coiled coil</keyword>
<feature type="domain" description="Choline/carnitine acyltransferase" evidence="14">
    <location>
        <begin position="136"/>
        <end position="724"/>
    </location>
</feature>
<evidence type="ECO:0000256" key="11">
    <source>
        <dbReference type="RuleBase" id="RU003801"/>
    </source>
</evidence>
<evidence type="ECO:0000256" key="1">
    <source>
        <dbReference type="ARBA" id="ARBA00004141"/>
    </source>
</evidence>
<accession>A0A7S4CVH5</accession>
<dbReference type="Pfam" id="PF00755">
    <property type="entry name" value="Carn_acyltransf"/>
    <property type="match status" value="1"/>
</dbReference>
<dbReference type="GO" id="GO:0009437">
    <property type="term" value="P:carnitine metabolic process"/>
    <property type="evidence" value="ECO:0007669"/>
    <property type="project" value="TreeGrafter"/>
</dbReference>
<dbReference type="EMBL" id="HBJA01052902">
    <property type="protein sequence ID" value="CAE0807613.1"/>
    <property type="molecule type" value="Transcribed_RNA"/>
</dbReference>
<evidence type="ECO:0000256" key="8">
    <source>
        <dbReference type="ARBA" id="ARBA00023136"/>
    </source>
</evidence>